<evidence type="ECO:0000259" key="1">
    <source>
        <dbReference type="PROSITE" id="PS50263"/>
    </source>
</evidence>
<dbReference type="GO" id="GO:0106008">
    <property type="term" value="F:2-oxoglutaramate amidase activity"/>
    <property type="evidence" value="ECO:0007669"/>
    <property type="project" value="TreeGrafter"/>
</dbReference>
<dbReference type="PANTHER" id="PTHR47799">
    <property type="entry name" value="OMEGA-AMIDASE YAFV"/>
    <property type="match status" value="1"/>
</dbReference>
<sequence>MSENLNLISLTLKAKSASERLEELANLVEAAPKNSLMLASELCISGYDFDGFYAGANKAMLGGMIGSFDAMMLERLQEALSPDKFLGFTHLSSLNKSAGLAQISNLAAHEPKIYNEFLLLNSNNVFHSQFKAELFRPNLEHEIFAAGEVSDINAFTFKGLKLGVLICFELRDSRLWAKLRGCDIIMVPAMWGKAREEAYLSLCKALAIANNCYVMISSSLDLETAGVFLPDGTLVQNAIFDANLIAQIKKNLGLL</sequence>
<dbReference type="InterPro" id="IPR036526">
    <property type="entry name" value="C-N_Hydrolase_sf"/>
</dbReference>
<proteinExistence type="predicted"/>
<dbReference type="RefSeq" id="WP_054197302.1">
    <property type="nucleotide sequence ID" value="NZ_CABMKQ010000033.1"/>
</dbReference>
<dbReference type="GeneID" id="28663466"/>
<dbReference type="AlphaFoldDB" id="A0A0M3V2W6"/>
<dbReference type="Proteomes" id="UP000066049">
    <property type="component" value="Chromosome"/>
</dbReference>
<accession>A0A0M3V2W6</accession>
<dbReference type="Gene3D" id="3.60.110.10">
    <property type="entry name" value="Carbon-nitrogen hydrolase"/>
    <property type="match status" value="1"/>
</dbReference>
<dbReference type="EMBL" id="CP012541">
    <property type="protein sequence ID" value="ALF48422.1"/>
    <property type="molecule type" value="Genomic_DNA"/>
</dbReference>
<dbReference type="Pfam" id="PF00795">
    <property type="entry name" value="CN_hydrolase"/>
    <property type="match status" value="1"/>
</dbReference>
<gene>
    <name evidence="2" type="ORF">CCON33237_1787</name>
</gene>
<dbReference type="KEGG" id="ccoc:CCON33237_1787"/>
<dbReference type="GO" id="GO:0050152">
    <property type="term" value="F:omega-amidase activity"/>
    <property type="evidence" value="ECO:0007669"/>
    <property type="project" value="TreeGrafter"/>
</dbReference>
<reference evidence="3" key="1">
    <citation type="submission" date="2015-08" db="EMBL/GenBank/DDBJ databases">
        <title>Comparative genomics of the Campylobacter concisus group.</title>
        <authorList>
            <person name="Miller W.G."/>
            <person name="Yee E."/>
            <person name="Chapman M.H."/>
            <person name="Huynh S."/>
            <person name="Bono J.L."/>
            <person name="On S.L.W."/>
            <person name="St Leger J."/>
            <person name="Foster G."/>
            <person name="Parker C.T."/>
        </authorList>
    </citation>
    <scope>NUCLEOTIDE SEQUENCE [LARGE SCALE GENOMIC DNA]</scope>
    <source>
        <strain evidence="3">ATCC 33237</strain>
    </source>
</reference>
<dbReference type="PANTHER" id="PTHR47799:SF1">
    <property type="entry name" value="OMEGA-AMIDASE YAFV"/>
    <property type="match status" value="1"/>
</dbReference>
<organism evidence="2 3">
    <name type="scientific">Campylobacter concisus</name>
    <dbReference type="NCBI Taxonomy" id="199"/>
    <lineage>
        <taxon>Bacteria</taxon>
        <taxon>Pseudomonadati</taxon>
        <taxon>Campylobacterota</taxon>
        <taxon>Epsilonproteobacteria</taxon>
        <taxon>Campylobacterales</taxon>
        <taxon>Campylobacteraceae</taxon>
        <taxon>Campylobacter</taxon>
    </lineage>
</organism>
<feature type="domain" description="CN hydrolase" evidence="1">
    <location>
        <begin position="3"/>
        <end position="255"/>
    </location>
</feature>
<dbReference type="CDD" id="cd07197">
    <property type="entry name" value="nitrilase"/>
    <property type="match status" value="1"/>
</dbReference>
<evidence type="ECO:0000313" key="3">
    <source>
        <dbReference type="Proteomes" id="UP000066049"/>
    </source>
</evidence>
<name>A0A0M3V2W6_9BACT</name>
<protein>
    <submittedName>
        <fullName evidence="2">Hydrolase, carbon-nitrogen family</fullName>
    </submittedName>
</protein>
<dbReference type="PROSITE" id="PS50263">
    <property type="entry name" value="CN_HYDROLASE"/>
    <property type="match status" value="1"/>
</dbReference>
<keyword evidence="2" id="KW-0378">Hydrolase</keyword>
<dbReference type="InterPro" id="IPR003010">
    <property type="entry name" value="C-N_Hydrolase"/>
</dbReference>
<dbReference type="InterPro" id="IPR052737">
    <property type="entry name" value="Omega-amidase_YafV"/>
</dbReference>
<dbReference type="SUPFAM" id="SSF56317">
    <property type="entry name" value="Carbon-nitrogen hydrolase"/>
    <property type="match status" value="1"/>
</dbReference>
<evidence type="ECO:0000313" key="2">
    <source>
        <dbReference type="EMBL" id="ALF48422.1"/>
    </source>
</evidence>
<dbReference type="PATRIC" id="fig|199.248.peg.1837"/>